<evidence type="ECO:0000256" key="5">
    <source>
        <dbReference type="HAMAP-Rule" id="MF_00817"/>
    </source>
</evidence>
<feature type="active site" description="Thioimide intermediate" evidence="5">
    <location>
        <position position="185"/>
    </location>
</feature>
<dbReference type="EMBL" id="CP038619">
    <property type="protein sequence ID" value="QBY46474.1"/>
    <property type="molecule type" value="Genomic_DNA"/>
</dbReference>
<dbReference type="GO" id="GO:0033739">
    <property type="term" value="F:preQ1 synthase activity"/>
    <property type="evidence" value="ECO:0007669"/>
    <property type="project" value="UniProtKB-UniRule"/>
</dbReference>
<dbReference type="PIRSF" id="PIRSF004750">
    <property type="entry name" value="Nitrile_oxidored_YqcD_prd"/>
    <property type="match status" value="1"/>
</dbReference>
<dbReference type="PANTHER" id="PTHR34354:SF1">
    <property type="entry name" value="NADPH-DEPENDENT 7-CYANO-7-DEAZAGUANINE REDUCTASE"/>
    <property type="match status" value="1"/>
</dbReference>
<evidence type="ECO:0000256" key="4">
    <source>
        <dbReference type="ARBA" id="ARBA00023002"/>
    </source>
</evidence>
<keyword evidence="3 5" id="KW-0521">NADP</keyword>
<accession>A0A4P7L886</accession>
<dbReference type="PANTHER" id="PTHR34354">
    <property type="entry name" value="NADPH-DEPENDENT 7-CYANO-7-DEAZAGUANINE REDUCTASE"/>
    <property type="match status" value="1"/>
</dbReference>
<proteinExistence type="inferred from homology"/>
<feature type="binding site" evidence="5">
    <location>
        <begin position="84"/>
        <end position="85"/>
    </location>
    <ligand>
        <name>NADPH</name>
        <dbReference type="ChEBI" id="CHEBI:57783"/>
    </ligand>
</feature>
<comment type="similarity">
    <text evidence="5">Belongs to the GTP cyclohydrolase I family. QueF type 2 subfamily.</text>
</comment>
<dbReference type="GO" id="GO:0005737">
    <property type="term" value="C:cytoplasm"/>
    <property type="evidence" value="ECO:0007669"/>
    <property type="project" value="UniProtKB-SubCell"/>
</dbReference>
<dbReference type="InterPro" id="IPR029139">
    <property type="entry name" value="QueF_N"/>
</dbReference>
<keyword evidence="4 5" id="KW-0560">Oxidoreductase</keyword>
<reference evidence="6 7" key="1">
    <citation type="submission" date="2019-03" db="EMBL/GenBank/DDBJ databases">
        <title>Long-read sequencing reveals hyperdense prophage content in a complex bacterial symbiont genome.</title>
        <authorList>
            <person name="Frost C.L."/>
            <person name="Siozios S."/>
            <person name="Nadal-Jimenez P."/>
            <person name="Brockhurst M.A."/>
            <person name="King K.C."/>
            <person name="Darby A.C."/>
            <person name="Hurst G.D.D."/>
        </authorList>
    </citation>
    <scope>NUCLEOTIDE SEQUENCE [LARGE SCALE GENOMIC DNA]</scope>
    <source>
        <strain evidence="6 7">FIN</strain>
        <plasmid evidence="7">parsfin7</plasmid>
    </source>
</reference>
<name>A0A4P7L886_9GAMM</name>
<dbReference type="GO" id="GO:0008616">
    <property type="term" value="P:tRNA queuosine(34) biosynthetic process"/>
    <property type="evidence" value="ECO:0007669"/>
    <property type="project" value="UniProtKB-UniRule"/>
</dbReference>
<sequence length="277" mass="32040">MIDHHNLQLGKKTEYISKYDRNLLTPIKRDYGRKEIKTLTNNMSFFGEDIWNLYELSWLNKNGVPQVAIGEVKIDSNSINLIESKSFKLYLNSFNQTFFDSIDIVRDSIKEDLSACAEGNVLVKLANLSECKAISLINFDGISIDNNNIIINKYDYSPEILEDATKNNSPVITECLVSNLLKSNCLVTNQPDWGSVLITYKGAKINRDILLKYIISFRNHNEFHEQCIERIFSDILFYCKPLELSVYGRYTRRGGLDINPWRSTNHLEIENLRLPRQ</sequence>
<evidence type="ECO:0000256" key="3">
    <source>
        <dbReference type="ARBA" id="ARBA00022857"/>
    </source>
</evidence>
<comment type="subcellular location">
    <subcellularLocation>
        <location evidence="5">Cytoplasm</location>
    </subcellularLocation>
</comment>
<dbReference type="Proteomes" id="UP000295134">
    <property type="component" value="Plasmid pArsFIN7"/>
</dbReference>
<dbReference type="Pfam" id="PF14819">
    <property type="entry name" value="QueF_N"/>
    <property type="match status" value="1"/>
</dbReference>
<keyword evidence="2 5" id="KW-0671">Queuosine biosynthesis</keyword>
<dbReference type="InterPro" id="IPR016428">
    <property type="entry name" value="QueF_type2"/>
</dbReference>
<geneLocation type="plasmid" evidence="7">
    <name>parsfin7</name>
</geneLocation>
<comment type="pathway">
    <text evidence="5">tRNA modification; tRNA-queuosine biosynthesis.</text>
</comment>
<dbReference type="EC" id="1.7.1.13" evidence="5"/>
<dbReference type="UniPathway" id="UPA00392"/>
<evidence type="ECO:0000256" key="1">
    <source>
        <dbReference type="ARBA" id="ARBA00022490"/>
    </source>
</evidence>
<organism evidence="6 7">
    <name type="scientific">Arsenophonus nasoniae</name>
    <name type="common">son-killer infecting Nasonia vitripennis</name>
    <dbReference type="NCBI Taxonomy" id="638"/>
    <lineage>
        <taxon>Bacteria</taxon>
        <taxon>Pseudomonadati</taxon>
        <taxon>Pseudomonadota</taxon>
        <taxon>Gammaproteobacteria</taxon>
        <taxon>Enterobacterales</taxon>
        <taxon>Morganellaceae</taxon>
        <taxon>Arsenophonus</taxon>
    </lineage>
</organism>
<dbReference type="InterPro" id="IPR029500">
    <property type="entry name" value="QueF"/>
</dbReference>
<dbReference type="NCBIfam" id="TIGR03138">
    <property type="entry name" value="QueF"/>
    <property type="match status" value="1"/>
</dbReference>
<feature type="binding site" evidence="5">
    <location>
        <begin position="82"/>
        <end position="84"/>
    </location>
    <ligand>
        <name>substrate</name>
    </ligand>
</feature>
<dbReference type="Pfam" id="PF14489">
    <property type="entry name" value="QueF"/>
    <property type="match status" value="1"/>
</dbReference>
<feature type="binding site" evidence="5">
    <location>
        <begin position="253"/>
        <end position="254"/>
    </location>
    <ligand>
        <name>NADPH</name>
        <dbReference type="ChEBI" id="CHEBI:57783"/>
    </ligand>
</feature>
<evidence type="ECO:0000313" key="7">
    <source>
        <dbReference type="Proteomes" id="UP000295134"/>
    </source>
</evidence>
<gene>
    <name evidence="6" type="primary">queF_2</name>
    <name evidence="5" type="synonym">queF</name>
    <name evidence="6" type="ORF">ArsFIN_50850</name>
</gene>
<protein>
    <recommendedName>
        <fullName evidence="5">NADPH-dependent 7-cyano-7-deazaguanine reductase</fullName>
        <ecNumber evidence="5">1.7.1.13</ecNumber>
    </recommendedName>
    <alternativeName>
        <fullName evidence="5">7-cyano-7-carbaguanine reductase</fullName>
    </alternativeName>
    <alternativeName>
        <fullName evidence="5">NADPH-dependent nitrile oxidoreductase</fullName>
    </alternativeName>
    <alternativeName>
        <fullName evidence="5">PreQ(0) reductase</fullName>
    </alternativeName>
</protein>
<dbReference type="InterPro" id="IPR043133">
    <property type="entry name" value="GTP-CH-I_C/QueF"/>
</dbReference>
<evidence type="ECO:0000256" key="2">
    <source>
        <dbReference type="ARBA" id="ARBA00022785"/>
    </source>
</evidence>
<feature type="active site" description="Proton donor" evidence="5">
    <location>
        <position position="192"/>
    </location>
</feature>
<evidence type="ECO:0000313" key="6">
    <source>
        <dbReference type="EMBL" id="QBY46474.1"/>
    </source>
</evidence>
<dbReference type="RefSeq" id="WP_135678916.1">
    <property type="nucleotide sequence ID" value="NZ_CP038619.1"/>
</dbReference>
<dbReference type="AlphaFoldDB" id="A0A4P7L886"/>
<dbReference type="InterPro" id="IPR050084">
    <property type="entry name" value="NADPH_dep_7-cyano-7-deazaG_red"/>
</dbReference>
<comment type="subunit">
    <text evidence="5">Homodimer.</text>
</comment>
<keyword evidence="1 5" id="KW-0963">Cytoplasm</keyword>
<dbReference type="HAMAP" id="MF_00817">
    <property type="entry name" value="QueF_type2"/>
    <property type="match status" value="1"/>
</dbReference>
<comment type="function">
    <text evidence="5">Catalyzes the NADPH-dependent reduction of 7-cyano-7-deazaguanine (preQ0) to 7-aminomethyl-7-deazaguanine (preQ1).</text>
</comment>
<dbReference type="GeneID" id="39751080"/>
<dbReference type="SUPFAM" id="SSF55620">
    <property type="entry name" value="Tetrahydrobiopterin biosynthesis enzymes-like"/>
    <property type="match status" value="1"/>
</dbReference>
<dbReference type="KEGG" id="ans:ArsFIN_50850"/>
<feature type="binding site" evidence="5">
    <location>
        <begin position="224"/>
        <end position="225"/>
    </location>
    <ligand>
        <name>substrate</name>
    </ligand>
</feature>
<keyword evidence="6" id="KW-0614">Plasmid</keyword>
<dbReference type="Gene3D" id="3.30.1130.10">
    <property type="match status" value="2"/>
</dbReference>
<comment type="catalytic activity">
    <reaction evidence="5">
        <text>7-aminomethyl-7-carbaguanine + 2 NADP(+) = 7-cyano-7-carbaguanine + 2 NADPH + 3 H(+)</text>
        <dbReference type="Rhea" id="RHEA:13409"/>
        <dbReference type="ChEBI" id="CHEBI:15378"/>
        <dbReference type="ChEBI" id="CHEBI:45075"/>
        <dbReference type="ChEBI" id="CHEBI:57783"/>
        <dbReference type="ChEBI" id="CHEBI:58349"/>
        <dbReference type="ChEBI" id="CHEBI:58703"/>
        <dbReference type="EC" id="1.7.1.13"/>
    </reaction>
</comment>